<dbReference type="CDD" id="cd06626">
    <property type="entry name" value="STKc_MEKK4"/>
    <property type="match status" value="1"/>
</dbReference>
<evidence type="ECO:0000256" key="5">
    <source>
        <dbReference type="ARBA" id="ARBA00022777"/>
    </source>
</evidence>
<dbReference type="GO" id="GO:0071474">
    <property type="term" value="P:cellular hyperosmotic response"/>
    <property type="evidence" value="ECO:0007669"/>
    <property type="project" value="EnsemblFungi"/>
</dbReference>
<dbReference type="InterPro" id="IPR000719">
    <property type="entry name" value="Prot_kinase_dom"/>
</dbReference>
<dbReference type="SUPFAM" id="SSF56112">
    <property type="entry name" value="Protein kinase-like (PK-like)"/>
    <property type="match status" value="1"/>
</dbReference>
<dbReference type="GO" id="GO:0007234">
    <property type="term" value="P:osmosensory signaling via phosphorelay pathway"/>
    <property type="evidence" value="ECO:0007669"/>
    <property type="project" value="EnsemblFungi"/>
</dbReference>
<feature type="compositionally biased region" description="Low complexity" evidence="8">
    <location>
        <begin position="469"/>
        <end position="529"/>
    </location>
</feature>
<feature type="compositionally biased region" description="Gly residues" evidence="8">
    <location>
        <begin position="18"/>
        <end position="38"/>
    </location>
</feature>
<dbReference type="GO" id="GO:0005524">
    <property type="term" value="F:ATP binding"/>
    <property type="evidence" value="ECO:0007669"/>
    <property type="project" value="UniProtKB-UniRule"/>
</dbReference>
<feature type="compositionally biased region" description="Polar residues" evidence="8">
    <location>
        <begin position="532"/>
        <end position="548"/>
    </location>
</feature>
<feature type="compositionally biased region" description="Low complexity" evidence="8">
    <location>
        <begin position="208"/>
        <end position="217"/>
    </location>
</feature>
<evidence type="ECO:0000256" key="2">
    <source>
        <dbReference type="ARBA" id="ARBA00022527"/>
    </source>
</evidence>
<dbReference type="GO" id="GO:0000131">
    <property type="term" value="C:incipient cellular bud site"/>
    <property type="evidence" value="ECO:0007669"/>
    <property type="project" value="EnsemblFungi"/>
</dbReference>
<feature type="binding site" evidence="7">
    <location>
        <position position="1477"/>
    </location>
    <ligand>
        <name>ATP</name>
        <dbReference type="ChEBI" id="CHEBI:30616"/>
    </ligand>
</feature>
<sequence>MSNSDYFSHKPADSTGTPGTGTGTGTGTGGGTGTGTGTGSRRLAKEYLPARSRSSSSDARNPYMYHYNPRDAAGAGAVTGSGSGSNVGTPPGFHTTSPQSGYMSSRIGGPESLMQHHTGLTFDSMMQNPVLSMGPLSPGISPLTNLNAFGKNSTGVPKQPSSGNNTISFAPVPSPTSTSARSSRRASVVSNSSQGIHSLPKIATQIHQGQGQQVQQQSPNKKPYKIYNSQDGNPSITNTASKIRTSSIAMDSSTSTITTPTLVISPDMAAGSLPSNLGSTPSESTLKHSSGKHSAMATPGGTASNAVNMGSVGSLQDMATPGASTRSATIQNGSTASLRTFKKQYVLNEQLYLEKMRRNVPDDYYTRGIGPTSVTDEDEEFDIEMDEVFDQSGSNNKLSELDGNVDIQDDVDFGTKFINPDADRNENLVALSSRFLSRKLDWAFPSKKVREDQSSSTPTESRRSPADINDGNNNNINNNINNNTNDNNNTNSNRNNSNNNNNNNNNKDSNGTSDTAITTTSTTNNSADVTPRKSTPNNSVSDTPAPQENLSANEHFISQLLQDPAVVKRFEWQTMLANVLKGDIVKSEKTKIAKEVKGPGFTTQYSDDIWLELKAWMNGRNVDDQKKSLKLLRESADEVFQRVLDFRLPDGLTSDEGEVEIAKLMNKYYRVIKLWSNMKRLYQDKPIAKTEAFRNRIDTLDSWLNFKRNFEEKIHYIRNWVVGTKDPETQVVVDINDDDAIFRHYAHEFADQMIKEKDIEAIFQKRIFFPLAPWILKAKLFFLKNRDTLNELNLMYLNDQLEMLLMFPMRLVKDIIQLRLSYAKKLQKPTMMMIDQMIDDFNSYIRVAVQMKFTVISYCQGWQFTVNIDPQFDDTVVEAIRHLFILLELKLLDGGGKSTNAFKEPDILLKYWDGLKNCGHYIDGAGKVIAIEFTKLTLRLVHRLHSYLLQQQNSPPKLTNEAEAEKWLVQLFETLGSMKRKLNRFTNVLMKAFQNSVTYRIDDHAQLMNGLKDTGHFLVYTGGKLEKQGIYLIASPELLGCPENEILKVLYNSDSGCDLIPKLEIENSLTLYNAVAEKWDLSTSIVQGVGKDGLPRYYLQNGNVDAQFRPPNLNSGKSHVAEMYNDDRDPDADILELEMKLNSLGYILVLCPQEPMLWSGEVFNLSEFTTEEINDLDFKTRPDTIKLMCQSSSYALEYQCDRFLQSASDCVTFLEKRCSFEVVENNLQKLNKAYFRCTYSVLKNYHKIVKTFKKVCPNNDLLNGIFLFARDFGLNFLRINVASNEKKSLIILLLVRLSVGWLQFLSVDCDPTDPRTFRWCVTAMEFAMHMTSGWNILALDENQFSSLKHKISACMSLLISHFDVMGARAVELEKNSQQPRPNINIEDVFDDDSMLQKNSELRMQSIKALEENVTRGTHRIGKVLDDTDKGNKYISSLASSISNVSIRWQKRNFIGGGTFGSVYSAVDLDNGEILAVKEIRIQDSKAMEKVFPSIKEEMNVLEMLNHPNIVQYYGVEVHRDKVNIFMEYCEGGSMASLLEHGRIEDEMVTQVYTLELLEGLAYLHESGIVHRDIKPENILLDFNGIVKYVDFGAARKISKKGTKRTKMPGADNDMKEDKIVPDSTGLNDLIGTPMYMAPESITGSTNKGHLGSDDIWSLGCVVLEMITGRRPWANLDNEWAIMYHVAAGHIPQLPAQDEVSSAGRRFLKRCLVQDPKRRATAVELLMDPWIVEIREQLFSSDDVDTNSVSSSQERK</sequence>
<evidence type="ECO:0000256" key="7">
    <source>
        <dbReference type="PROSITE-ProRule" id="PRU10141"/>
    </source>
</evidence>
<dbReference type="GO" id="GO:0038066">
    <property type="term" value="P:p38MAPK cascade"/>
    <property type="evidence" value="ECO:0007669"/>
    <property type="project" value="EnsemblFungi"/>
</dbReference>
<evidence type="ECO:0000256" key="3">
    <source>
        <dbReference type="ARBA" id="ARBA00022679"/>
    </source>
</evidence>
<feature type="region of interest" description="Disordered" evidence="8">
    <location>
        <begin position="152"/>
        <end position="239"/>
    </location>
</feature>
<feature type="region of interest" description="Disordered" evidence="8">
    <location>
        <begin position="447"/>
        <end position="548"/>
    </location>
</feature>
<evidence type="ECO:0000313" key="9">
    <source>
        <dbReference type="EMBL" id="ABM69252.1"/>
    </source>
</evidence>
<evidence type="ECO:0000256" key="1">
    <source>
        <dbReference type="ARBA" id="ARBA00006529"/>
    </source>
</evidence>
<keyword evidence="3" id="KW-0808">Transferase</keyword>
<dbReference type="InterPro" id="IPR017441">
    <property type="entry name" value="Protein_kinase_ATP_BS"/>
</dbReference>
<dbReference type="InterPro" id="IPR011009">
    <property type="entry name" value="Kinase-like_dom_sf"/>
</dbReference>
<dbReference type="GO" id="GO:0005938">
    <property type="term" value="C:cell cortex"/>
    <property type="evidence" value="ECO:0007669"/>
    <property type="project" value="EnsemblFungi"/>
</dbReference>
<comment type="similarity">
    <text evidence="1">Belongs to the protein kinase superfamily. STE Ser/Thr protein kinase family. MAP kinase kinase kinase subfamily.</text>
</comment>
<dbReference type="PROSITE" id="PS00108">
    <property type="entry name" value="PROTEIN_KINASE_ST"/>
    <property type="match status" value="1"/>
</dbReference>
<dbReference type="InterPro" id="IPR050538">
    <property type="entry name" value="MAP_kinase_kinase_kinase"/>
</dbReference>
<name>A2ICE0_CANGB</name>
<dbReference type="EMBL" id="EF193045">
    <property type="protein sequence ID" value="ABM69252.1"/>
    <property type="molecule type" value="Genomic_DNA"/>
</dbReference>
<dbReference type="VEuPathDB" id="FungiDB:GVI51_M10769"/>
<proteinExistence type="inferred from homology"/>
<feature type="compositionally biased region" description="Low complexity" evidence="8">
    <location>
        <begin position="175"/>
        <end position="193"/>
    </location>
</feature>
<protein>
    <submittedName>
        <fullName evidence="9">MAP kinase kinase kinase</fullName>
    </submittedName>
</protein>
<dbReference type="GO" id="GO:0005934">
    <property type="term" value="C:cellular bud tip"/>
    <property type="evidence" value="ECO:0007669"/>
    <property type="project" value="EnsemblFungi"/>
</dbReference>
<dbReference type="VEuPathDB" id="FungiDB:B1J91_M10829g"/>
<feature type="compositionally biased region" description="Polar residues" evidence="8">
    <location>
        <begin position="322"/>
        <end position="331"/>
    </location>
</feature>
<feature type="compositionally biased region" description="Polar residues" evidence="8">
    <location>
        <begin position="152"/>
        <end position="168"/>
    </location>
</feature>
<feature type="compositionally biased region" description="Polar residues" evidence="8">
    <location>
        <begin position="227"/>
        <end position="239"/>
    </location>
</feature>
<dbReference type="GO" id="GO:0005935">
    <property type="term" value="C:cellular bud neck"/>
    <property type="evidence" value="ECO:0007669"/>
    <property type="project" value="EnsemblFungi"/>
</dbReference>
<keyword evidence="5 9" id="KW-0418">Kinase</keyword>
<feature type="region of interest" description="Disordered" evidence="8">
    <location>
        <begin position="1"/>
        <end position="62"/>
    </location>
</feature>
<evidence type="ECO:0000256" key="4">
    <source>
        <dbReference type="ARBA" id="ARBA00022741"/>
    </source>
</evidence>
<feature type="region of interest" description="Disordered" evidence="8">
    <location>
        <begin position="268"/>
        <end position="331"/>
    </location>
</feature>
<dbReference type="PANTHER" id="PTHR48016">
    <property type="entry name" value="MAP KINASE KINASE KINASE SSK2-RELATED-RELATED"/>
    <property type="match status" value="1"/>
</dbReference>
<feature type="compositionally biased region" description="Polar residues" evidence="8">
    <location>
        <begin position="301"/>
        <end position="314"/>
    </location>
</feature>
<dbReference type="Pfam" id="PF00069">
    <property type="entry name" value="Pkinase"/>
    <property type="match status" value="1"/>
</dbReference>
<gene>
    <name evidence="9" type="primary">SSK2</name>
</gene>
<evidence type="ECO:0000256" key="6">
    <source>
        <dbReference type="ARBA" id="ARBA00022840"/>
    </source>
</evidence>
<feature type="region of interest" description="Disordered" evidence="8">
    <location>
        <begin position="74"/>
        <end position="102"/>
    </location>
</feature>
<evidence type="ECO:0000256" key="8">
    <source>
        <dbReference type="SAM" id="MobiDB-lite"/>
    </source>
</evidence>
<keyword evidence="6 7" id="KW-0067">ATP-binding</keyword>
<feature type="compositionally biased region" description="Polar residues" evidence="8">
    <location>
        <begin position="273"/>
        <end position="288"/>
    </location>
</feature>
<dbReference type="PANTHER" id="PTHR48016:SF32">
    <property type="entry name" value="MITOGEN-ACTIVATED PROTEIN KINASE KINASE KINASE 4"/>
    <property type="match status" value="1"/>
</dbReference>
<dbReference type="GO" id="GO:0032956">
    <property type="term" value="P:regulation of actin cytoskeleton organization"/>
    <property type="evidence" value="ECO:0007669"/>
    <property type="project" value="EnsemblFungi"/>
</dbReference>
<accession>A2ICE0</accession>
<keyword evidence="2" id="KW-0723">Serine/threonine-protein kinase</keyword>
<dbReference type="Gene3D" id="1.10.510.10">
    <property type="entry name" value="Transferase(Phosphotransferase) domain 1"/>
    <property type="match status" value="1"/>
</dbReference>
<keyword evidence="4 7" id="KW-0547">Nucleotide-binding</keyword>
<dbReference type="PROSITE" id="PS00107">
    <property type="entry name" value="PROTEIN_KINASE_ATP"/>
    <property type="match status" value="1"/>
</dbReference>
<dbReference type="GO" id="GO:0005829">
    <property type="term" value="C:cytosol"/>
    <property type="evidence" value="ECO:0007669"/>
    <property type="project" value="EnsemblFungi"/>
</dbReference>
<dbReference type="VEuPathDB" id="FungiDB:CAGL0M10829g"/>
<dbReference type="SMART" id="SM00220">
    <property type="entry name" value="S_TKc"/>
    <property type="match status" value="1"/>
</dbReference>
<organism evidence="9">
    <name type="scientific">Candida glabrata</name>
    <name type="common">Yeast</name>
    <name type="synonym">Torulopsis glabrata</name>
    <dbReference type="NCBI Taxonomy" id="5478"/>
    <lineage>
        <taxon>Eukaryota</taxon>
        <taxon>Fungi</taxon>
        <taxon>Dikarya</taxon>
        <taxon>Ascomycota</taxon>
        <taxon>Saccharomycotina</taxon>
        <taxon>Saccharomycetes</taxon>
        <taxon>Saccharomycetales</taxon>
        <taxon>Saccharomycetaceae</taxon>
        <taxon>Nakaseomyces</taxon>
    </lineage>
</organism>
<dbReference type="InterPro" id="IPR008271">
    <property type="entry name" value="Ser/Thr_kinase_AS"/>
</dbReference>
<reference evidence="9" key="1">
    <citation type="journal article" date="2007" name="Eukaryot. Cell">
        <title>The high-osmolarity glycerol response pathway in the human fungal pathogen Candida glabrata strain ATCC 2001 lacks a signaling branch that operates in baker's yeast.</title>
        <authorList>
            <person name="Gregori C."/>
            <person name="Schuller C."/>
            <person name="Roetzer A."/>
            <person name="Schwarzmuller T."/>
            <person name="Ammerer G."/>
            <person name="Kuchler K."/>
        </authorList>
    </citation>
    <scope>NUCLEOTIDE SEQUENCE</scope>
    <source>
        <strain evidence="9">BG2</strain>
    </source>
</reference>
<dbReference type="VEuPathDB" id="FungiDB:GWK60_M10747"/>
<dbReference type="GO" id="GO:0004709">
    <property type="term" value="F:MAP kinase kinase kinase activity"/>
    <property type="evidence" value="ECO:0007669"/>
    <property type="project" value="EnsemblFungi"/>
</dbReference>
<dbReference type="GO" id="GO:0003779">
    <property type="term" value="F:actin binding"/>
    <property type="evidence" value="ECO:0007669"/>
    <property type="project" value="EnsemblFungi"/>
</dbReference>
<dbReference type="PROSITE" id="PS50011">
    <property type="entry name" value="PROTEIN_KINASE_DOM"/>
    <property type="match status" value="1"/>
</dbReference>